<keyword evidence="1" id="KW-0479">Metal-binding</keyword>
<protein>
    <recommendedName>
        <fullName evidence="5">C2H2-type domain-containing protein</fullName>
    </recommendedName>
</protein>
<reference evidence="6" key="1">
    <citation type="submission" date="2020-05" db="UniProtKB">
        <authorList>
            <consortium name="EnsemblMetazoa"/>
        </authorList>
    </citation>
    <scope>IDENTIFICATION</scope>
    <source>
        <strain evidence="6">Yale</strain>
    </source>
</reference>
<evidence type="ECO:0000313" key="7">
    <source>
        <dbReference type="Proteomes" id="UP000092444"/>
    </source>
</evidence>
<dbReference type="GO" id="GO:0030687">
    <property type="term" value="C:preribosome, large subunit precursor"/>
    <property type="evidence" value="ECO:0007669"/>
    <property type="project" value="TreeGrafter"/>
</dbReference>
<keyword evidence="3" id="KW-0862">Zinc</keyword>
<dbReference type="SMART" id="SM00355">
    <property type="entry name" value="ZnF_C2H2"/>
    <property type="match status" value="3"/>
</dbReference>
<feature type="region of interest" description="Disordered" evidence="4">
    <location>
        <begin position="164"/>
        <end position="197"/>
    </location>
</feature>
<dbReference type="STRING" id="37546.A0A1B0G452"/>
<accession>A0A1B0G452</accession>
<dbReference type="InterPro" id="IPR040025">
    <property type="entry name" value="Znf622/Rei1/Reh1"/>
</dbReference>
<dbReference type="AlphaFoldDB" id="A0A1B0G452"/>
<dbReference type="PhylomeDB" id="A0A1B0G452"/>
<dbReference type="InterPro" id="IPR041661">
    <property type="entry name" value="ZN622/Rei1/Reh1_Znf-C2H2"/>
</dbReference>
<feature type="compositionally biased region" description="Basic and acidic residues" evidence="4">
    <location>
        <begin position="178"/>
        <end position="192"/>
    </location>
</feature>
<dbReference type="Pfam" id="PF12171">
    <property type="entry name" value="zf-C2H2_jaz"/>
    <property type="match status" value="1"/>
</dbReference>
<dbReference type="EnsemblMetazoa" id="GMOY008100-RA">
    <property type="protein sequence ID" value="GMOY008100-PA"/>
    <property type="gene ID" value="GMOY008100"/>
</dbReference>
<dbReference type="GO" id="GO:0008270">
    <property type="term" value="F:zinc ion binding"/>
    <property type="evidence" value="ECO:0007669"/>
    <property type="project" value="UniProtKB-KW"/>
</dbReference>
<dbReference type="InterPro" id="IPR022755">
    <property type="entry name" value="Znf_C2H2_jaz"/>
</dbReference>
<evidence type="ECO:0000256" key="2">
    <source>
        <dbReference type="ARBA" id="ARBA00022771"/>
    </source>
</evidence>
<dbReference type="Proteomes" id="UP000092444">
    <property type="component" value="Unassembled WGS sequence"/>
</dbReference>
<dbReference type="PANTHER" id="PTHR13182:SF8">
    <property type="entry name" value="CYTOPLASMIC 60S SUBUNIT BIOGENESIS FACTOR ZNF622"/>
    <property type="match status" value="1"/>
</dbReference>
<dbReference type="Pfam" id="PF12756">
    <property type="entry name" value="zf-C2H2_2"/>
    <property type="match status" value="1"/>
</dbReference>
<dbReference type="InterPro" id="IPR013087">
    <property type="entry name" value="Znf_C2H2_type"/>
</dbReference>
<name>A0A1B0G452_GLOMM</name>
<evidence type="ECO:0000256" key="1">
    <source>
        <dbReference type="ARBA" id="ARBA00022723"/>
    </source>
</evidence>
<proteinExistence type="predicted"/>
<evidence type="ECO:0000313" key="6">
    <source>
        <dbReference type="EnsemblMetazoa" id="GMOY008100-PA"/>
    </source>
</evidence>
<keyword evidence="2" id="KW-0863">Zinc-finger</keyword>
<feature type="domain" description="C2H2-type" evidence="5">
    <location>
        <begin position="289"/>
        <end position="311"/>
    </location>
</feature>
<dbReference type="EMBL" id="CCAG010008295">
    <property type="status" value="NOT_ANNOTATED_CDS"/>
    <property type="molecule type" value="Genomic_DNA"/>
</dbReference>
<dbReference type="InterPro" id="IPR036236">
    <property type="entry name" value="Znf_C2H2_sf"/>
</dbReference>
<dbReference type="PANTHER" id="PTHR13182">
    <property type="entry name" value="ZINC FINGER PROTEIN 622"/>
    <property type="match status" value="1"/>
</dbReference>
<evidence type="ECO:0000256" key="4">
    <source>
        <dbReference type="SAM" id="MobiDB-lite"/>
    </source>
</evidence>
<dbReference type="Gene3D" id="3.30.160.60">
    <property type="entry name" value="Classic Zinc Finger"/>
    <property type="match status" value="1"/>
</dbReference>
<evidence type="ECO:0000256" key="3">
    <source>
        <dbReference type="ARBA" id="ARBA00022833"/>
    </source>
</evidence>
<evidence type="ECO:0000259" key="5">
    <source>
        <dbReference type="PROSITE" id="PS00028"/>
    </source>
</evidence>
<dbReference type="SUPFAM" id="SSF57667">
    <property type="entry name" value="beta-beta-alpha zinc fingers"/>
    <property type="match status" value="2"/>
</dbReference>
<sequence>MEGKDNRSKDSGPIDTVRSVVDVVDSSDERFIEVHEWSKGSRRCPAQKQRDYPLEMDSENPENEQMRAGDFKLMSQLPTSIGGHFQFSTEKQWEIAENDQLLNKTEASEYFKFNLQLLNVGLQTIPFYKRMDYAASMFSAEQLLNMEKASEASEKTYQQVLKEHIENPKLKINSGNQKSRDSARNEKPEKPLTDNQINDELEDLLNITTGQAAKIDLQKSQETSANIEPDGNLSDMQREHYKTDWHRYNLKRRVAELPPVTAEDFQTRVLEMRNAEAMINAERQMSLYCNACHKQFSNHNAHDNHLNSKKHRDNQHKFEQQNDGIDKEITTKSIIQTKPCSTMATSPQDKQKYILVTDNNPTIDNDDYDDIEEEEIVGEHLELEELPENPLNVKDCLFCVHEAEDIMDNLKHMSIAHSFFIPDAEYCVDLEGLLYYLGEKVAIYFVCLWCNDRGKTFYSLDAVRKHMIDKGHCQMLHEGLALAEYADYYDYSSSYPDHKEGMDIDEEVVPDLLDGDEYQLVLPSGAVIGHRSLLRYYKQYLNPNRCIVPKKSDRRLHHLLSTYRSLGWSTTQQHAAARKARDIHMMKRVQAKWQMKLGCKANKLQKHYRAQVLF</sequence>
<keyword evidence="7" id="KW-1185">Reference proteome</keyword>
<dbReference type="VEuPathDB" id="VectorBase:GMOY008100"/>
<dbReference type="PROSITE" id="PS00028">
    <property type="entry name" value="ZINC_FINGER_C2H2_1"/>
    <property type="match status" value="1"/>
</dbReference>
<dbReference type="GO" id="GO:0042273">
    <property type="term" value="P:ribosomal large subunit biogenesis"/>
    <property type="evidence" value="ECO:0007669"/>
    <property type="project" value="TreeGrafter"/>
</dbReference>
<organism evidence="6 7">
    <name type="scientific">Glossina morsitans morsitans</name>
    <name type="common">Savannah tsetse fly</name>
    <dbReference type="NCBI Taxonomy" id="37546"/>
    <lineage>
        <taxon>Eukaryota</taxon>
        <taxon>Metazoa</taxon>
        <taxon>Ecdysozoa</taxon>
        <taxon>Arthropoda</taxon>
        <taxon>Hexapoda</taxon>
        <taxon>Insecta</taxon>
        <taxon>Pterygota</taxon>
        <taxon>Neoptera</taxon>
        <taxon>Endopterygota</taxon>
        <taxon>Diptera</taxon>
        <taxon>Brachycera</taxon>
        <taxon>Muscomorpha</taxon>
        <taxon>Hippoboscoidea</taxon>
        <taxon>Glossinidae</taxon>
        <taxon>Glossina</taxon>
    </lineage>
</organism>